<evidence type="ECO:0000313" key="1">
    <source>
        <dbReference type="EnsemblMetazoa" id="tetur25g01590.1"/>
    </source>
</evidence>
<reference evidence="2" key="1">
    <citation type="submission" date="2011-08" db="EMBL/GenBank/DDBJ databases">
        <authorList>
            <person name="Rombauts S."/>
        </authorList>
    </citation>
    <scope>NUCLEOTIDE SEQUENCE</scope>
    <source>
        <strain evidence="2">London</strain>
    </source>
</reference>
<evidence type="ECO:0000313" key="2">
    <source>
        <dbReference type="Proteomes" id="UP000015104"/>
    </source>
</evidence>
<proteinExistence type="predicted"/>
<dbReference type="Proteomes" id="UP000015104">
    <property type="component" value="Unassembled WGS sequence"/>
</dbReference>
<protein>
    <submittedName>
        <fullName evidence="1">Uncharacterized protein</fullName>
    </submittedName>
</protein>
<sequence>MLDTSFKTNIDRLNLMLLLSSSPFPDIITPWISFSSFIKKSRPSGFKNSSSAAMTMTFERAKEYDTFVSW</sequence>
<dbReference type="HOGENOM" id="CLU_2761056_0_0_1"/>
<dbReference type="EMBL" id="CAEY01000677">
    <property type="status" value="NOT_ANNOTATED_CDS"/>
    <property type="molecule type" value="Genomic_DNA"/>
</dbReference>
<keyword evidence="2" id="KW-1185">Reference proteome</keyword>
<dbReference type="EnsemblMetazoa" id="tetur25g01590.1">
    <property type="protein sequence ID" value="tetur25g01590.1"/>
    <property type="gene ID" value="tetur25g01590"/>
</dbReference>
<accession>T1KX95</accession>
<organism evidence="1 2">
    <name type="scientific">Tetranychus urticae</name>
    <name type="common">Two-spotted spider mite</name>
    <dbReference type="NCBI Taxonomy" id="32264"/>
    <lineage>
        <taxon>Eukaryota</taxon>
        <taxon>Metazoa</taxon>
        <taxon>Ecdysozoa</taxon>
        <taxon>Arthropoda</taxon>
        <taxon>Chelicerata</taxon>
        <taxon>Arachnida</taxon>
        <taxon>Acari</taxon>
        <taxon>Acariformes</taxon>
        <taxon>Trombidiformes</taxon>
        <taxon>Prostigmata</taxon>
        <taxon>Eleutherengona</taxon>
        <taxon>Raphignathae</taxon>
        <taxon>Tetranychoidea</taxon>
        <taxon>Tetranychidae</taxon>
        <taxon>Tetranychus</taxon>
    </lineage>
</organism>
<name>T1KX95_TETUR</name>
<dbReference type="AlphaFoldDB" id="T1KX95"/>
<reference evidence="1" key="2">
    <citation type="submission" date="2015-06" db="UniProtKB">
        <authorList>
            <consortium name="EnsemblMetazoa"/>
        </authorList>
    </citation>
    <scope>IDENTIFICATION</scope>
</reference>